<keyword evidence="3" id="KW-1003">Cell membrane</keyword>
<feature type="transmembrane region" description="Helical" evidence="7">
    <location>
        <begin position="120"/>
        <end position="142"/>
    </location>
</feature>
<gene>
    <name evidence="8" type="ORF">IAA31_05400</name>
</gene>
<evidence type="ECO:0000256" key="1">
    <source>
        <dbReference type="ARBA" id="ARBA00004651"/>
    </source>
</evidence>
<evidence type="ECO:0000256" key="2">
    <source>
        <dbReference type="ARBA" id="ARBA00006386"/>
    </source>
</evidence>
<keyword evidence="5 7" id="KW-1133">Transmembrane helix</keyword>
<comment type="caution">
    <text evidence="8">The sequence shown here is derived from an EMBL/GenBank/DDBJ whole genome shotgun (WGS) entry which is preliminary data.</text>
</comment>
<dbReference type="Proteomes" id="UP000824150">
    <property type="component" value="Unassembled WGS sequence"/>
</dbReference>
<dbReference type="InterPro" id="IPR052923">
    <property type="entry name" value="UPF0718"/>
</dbReference>
<dbReference type="Pfam" id="PF03773">
    <property type="entry name" value="ArsP_1"/>
    <property type="match status" value="1"/>
</dbReference>
<feature type="transmembrane region" description="Helical" evidence="7">
    <location>
        <begin position="61"/>
        <end position="85"/>
    </location>
</feature>
<dbReference type="PANTHER" id="PTHR34184:SF4">
    <property type="entry name" value="UPF0718 PROTEIN YCGR"/>
    <property type="match status" value="1"/>
</dbReference>
<keyword evidence="4 7" id="KW-0812">Transmembrane</keyword>
<accession>A0A9E2NS97</accession>
<keyword evidence="6 7" id="KW-0472">Membrane</keyword>
<protein>
    <submittedName>
        <fullName evidence="8">Permease</fullName>
    </submittedName>
</protein>
<comment type="subcellular location">
    <subcellularLocation>
        <location evidence="1">Cell membrane</location>
        <topology evidence="1">Multi-pass membrane protein</topology>
    </subcellularLocation>
</comment>
<reference evidence="8" key="2">
    <citation type="submission" date="2021-04" db="EMBL/GenBank/DDBJ databases">
        <authorList>
            <person name="Gilroy R."/>
        </authorList>
    </citation>
    <scope>NUCLEOTIDE SEQUENCE</scope>
    <source>
        <strain evidence="8">687</strain>
    </source>
</reference>
<evidence type="ECO:0000256" key="6">
    <source>
        <dbReference type="ARBA" id="ARBA00023136"/>
    </source>
</evidence>
<evidence type="ECO:0000313" key="9">
    <source>
        <dbReference type="Proteomes" id="UP000824150"/>
    </source>
</evidence>
<organism evidence="8 9">
    <name type="scientific">Candidatus Anaerobiospirillum merdipullorum</name>
    <dbReference type="NCBI Taxonomy" id="2838450"/>
    <lineage>
        <taxon>Bacteria</taxon>
        <taxon>Pseudomonadati</taxon>
        <taxon>Pseudomonadota</taxon>
        <taxon>Gammaproteobacteria</taxon>
        <taxon>Aeromonadales</taxon>
        <taxon>Succinivibrionaceae</taxon>
        <taxon>Anaerobiospirillum</taxon>
    </lineage>
</organism>
<feature type="transmembrane region" description="Helical" evidence="7">
    <location>
        <begin position="213"/>
        <end position="229"/>
    </location>
</feature>
<evidence type="ECO:0000313" key="8">
    <source>
        <dbReference type="EMBL" id="MBU3826907.1"/>
    </source>
</evidence>
<evidence type="ECO:0000256" key="3">
    <source>
        <dbReference type="ARBA" id="ARBA00022475"/>
    </source>
</evidence>
<dbReference type="GO" id="GO:0005886">
    <property type="term" value="C:plasma membrane"/>
    <property type="evidence" value="ECO:0007669"/>
    <property type="project" value="UniProtKB-SubCell"/>
</dbReference>
<name>A0A9E2NS97_9GAMM</name>
<sequence>MLDLIERELIYLWYYSDLQVRQLMPYYIVGTLLGSFIAVFLKSKLSLLLQRAPSLPYVSLLLSAILGFLSPICMFGTLPLAAALFQAGMRQATLACFMMSSVLLNPQLIIYSSALGEAPFYLRLSSSLIMALCAGILIMHCFKKQSFFNFAAFSGTMRNRDTAPNVILRYIFNVGRNLKATLPYFVVGIVLSALLTIHLPPALISDIFGRDDYCGVLIAAALGVPLYMCGGGTIPLLMMALDGGMSLGAATAFMLSGPATKLTNLSALKAVLGWSHFAAYLIFVLVFSTLGGLLINLFLG</sequence>
<evidence type="ECO:0000256" key="5">
    <source>
        <dbReference type="ARBA" id="ARBA00022989"/>
    </source>
</evidence>
<feature type="transmembrane region" description="Helical" evidence="7">
    <location>
        <begin position="92"/>
        <end position="114"/>
    </location>
</feature>
<feature type="transmembrane region" description="Helical" evidence="7">
    <location>
        <begin position="277"/>
        <end position="299"/>
    </location>
</feature>
<feature type="transmembrane region" description="Helical" evidence="7">
    <location>
        <begin position="23"/>
        <end position="41"/>
    </location>
</feature>
<reference evidence="8" key="1">
    <citation type="journal article" date="2021" name="PeerJ">
        <title>Extensive microbial diversity within the chicken gut microbiome revealed by metagenomics and culture.</title>
        <authorList>
            <person name="Gilroy R."/>
            <person name="Ravi A."/>
            <person name="Getino M."/>
            <person name="Pursley I."/>
            <person name="Horton D.L."/>
            <person name="Alikhan N.F."/>
            <person name="Baker D."/>
            <person name="Gharbi K."/>
            <person name="Hall N."/>
            <person name="Watson M."/>
            <person name="Adriaenssens E.M."/>
            <person name="Foster-Nyarko E."/>
            <person name="Jarju S."/>
            <person name="Secka A."/>
            <person name="Antonio M."/>
            <person name="Oren A."/>
            <person name="Chaudhuri R.R."/>
            <person name="La Ragione R."/>
            <person name="Hildebrand F."/>
            <person name="Pallen M.J."/>
        </authorList>
    </citation>
    <scope>NUCLEOTIDE SEQUENCE</scope>
    <source>
        <strain evidence="8">687</strain>
    </source>
</reference>
<comment type="similarity">
    <text evidence="2">Belongs to the UPF0718 family.</text>
</comment>
<proteinExistence type="inferred from homology"/>
<dbReference type="EMBL" id="JAHLFG010000059">
    <property type="protein sequence ID" value="MBU3826907.1"/>
    <property type="molecule type" value="Genomic_DNA"/>
</dbReference>
<feature type="transmembrane region" description="Helical" evidence="7">
    <location>
        <begin position="182"/>
        <end position="201"/>
    </location>
</feature>
<dbReference type="PANTHER" id="PTHR34184">
    <property type="entry name" value="UPF0718 PROTEIN YCGR"/>
    <property type="match status" value="1"/>
</dbReference>
<dbReference type="InterPro" id="IPR005524">
    <property type="entry name" value="DUF318"/>
</dbReference>
<dbReference type="AlphaFoldDB" id="A0A9E2NS97"/>
<evidence type="ECO:0000256" key="4">
    <source>
        <dbReference type="ARBA" id="ARBA00022692"/>
    </source>
</evidence>
<evidence type="ECO:0000256" key="7">
    <source>
        <dbReference type="SAM" id="Phobius"/>
    </source>
</evidence>